<dbReference type="InterPro" id="IPR056792">
    <property type="entry name" value="PRC_RimM"/>
</dbReference>
<keyword evidence="1" id="KW-0963">Cytoplasm</keyword>
<accession>A0A9W6BG14</accession>
<dbReference type="InterPro" id="IPR036976">
    <property type="entry name" value="RimM_N_sf"/>
</dbReference>
<dbReference type="HAMAP" id="MF_00014">
    <property type="entry name" value="Ribosome_mat_RimM"/>
    <property type="match status" value="1"/>
</dbReference>
<dbReference type="InterPro" id="IPR011961">
    <property type="entry name" value="RimM"/>
</dbReference>
<dbReference type="Gene3D" id="2.40.30.60">
    <property type="entry name" value="RimM"/>
    <property type="match status" value="1"/>
</dbReference>
<dbReference type="GO" id="GO:0043022">
    <property type="term" value="F:ribosome binding"/>
    <property type="evidence" value="ECO:0007669"/>
    <property type="project" value="InterPro"/>
</dbReference>
<sequence>MAYGQLAHRGCETSLAVRRRICPASTRHTQRAAHTIIQHAPPSASAGLRSPTWRPVTVAAAAGARPPASAPSPPPPQQQQQPAHGLLGTLPFIEDDYVEVGRVAGAHGVRGELRLELSTDQPAKRFRVGRRLYLLPPSAQGLAARANPDALPLISVTCKGAKARPMGKGTEAWMVTVEGVTTRTQAESLRGYLVLCAAADRDALRDPDEFYVTDIIGCTVIDQASRRMLGVVVDMFSGMGTHDTLRVKLRANEEDILQSRIRYVLIPFARSICPVLDLSSRCLEVVPPEGLFELATAEKMKKPLSDAAKAQKLAQLREVLAGEAAMLQQQKQQKQQRGGEGGEAAAAAKPGREEEEEDDDADAEEEAAAAEEGGSGGGGGRRRRPGLRRRPGSLRLGRRRE</sequence>
<evidence type="ECO:0000259" key="7">
    <source>
        <dbReference type="Pfam" id="PF24986"/>
    </source>
</evidence>
<feature type="domain" description="RimM N-terminal" evidence="6">
    <location>
        <begin position="100"/>
        <end position="197"/>
    </location>
</feature>
<feature type="region of interest" description="Disordered" evidence="5">
    <location>
        <begin position="330"/>
        <end position="401"/>
    </location>
</feature>
<name>A0A9W6BG14_9CHLO</name>
<reference evidence="8 9" key="1">
    <citation type="journal article" date="2023" name="Commun. Biol.">
        <title>Reorganization of the ancestral sex-determining regions during the evolution of trioecy in Pleodorina starrii.</title>
        <authorList>
            <person name="Takahashi K."/>
            <person name="Suzuki S."/>
            <person name="Kawai-Toyooka H."/>
            <person name="Yamamoto K."/>
            <person name="Hamaji T."/>
            <person name="Ootsuki R."/>
            <person name="Yamaguchi H."/>
            <person name="Kawachi M."/>
            <person name="Higashiyama T."/>
            <person name="Nozaki H."/>
        </authorList>
    </citation>
    <scope>NUCLEOTIDE SEQUENCE [LARGE SCALE GENOMIC DNA]</scope>
    <source>
        <strain evidence="8 9">NIES-4479</strain>
    </source>
</reference>
<dbReference type="InterPro" id="IPR002676">
    <property type="entry name" value="RimM_N"/>
</dbReference>
<comment type="caution">
    <text evidence="8">The sequence shown here is derived from an EMBL/GenBank/DDBJ whole genome shotgun (WGS) entry which is preliminary data.</text>
</comment>
<feature type="compositionally biased region" description="Pro residues" evidence="5">
    <location>
        <begin position="68"/>
        <end position="77"/>
    </location>
</feature>
<dbReference type="GO" id="GO:0006364">
    <property type="term" value="P:rRNA processing"/>
    <property type="evidence" value="ECO:0007669"/>
    <property type="project" value="UniProtKB-KW"/>
</dbReference>
<evidence type="ECO:0008006" key="10">
    <source>
        <dbReference type="Google" id="ProtNLM"/>
    </source>
</evidence>
<organism evidence="8 9">
    <name type="scientific">Pleodorina starrii</name>
    <dbReference type="NCBI Taxonomy" id="330485"/>
    <lineage>
        <taxon>Eukaryota</taxon>
        <taxon>Viridiplantae</taxon>
        <taxon>Chlorophyta</taxon>
        <taxon>core chlorophytes</taxon>
        <taxon>Chlorophyceae</taxon>
        <taxon>CS clade</taxon>
        <taxon>Chlamydomonadales</taxon>
        <taxon>Volvocaceae</taxon>
        <taxon>Pleodorina</taxon>
    </lineage>
</organism>
<proteinExistence type="inferred from homology"/>
<keyword evidence="2" id="KW-0690">Ribosome biogenesis</keyword>
<dbReference type="InterPro" id="IPR011033">
    <property type="entry name" value="PRC_barrel-like_sf"/>
</dbReference>
<dbReference type="PANTHER" id="PTHR33692">
    <property type="entry name" value="RIBOSOME MATURATION FACTOR RIMM"/>
    <property type="match status" value="1"/>
</dbReference>
<evidence type="ECO:0000256" key="4">
    <source>
        <dbReference type="ARBA" id="ARBA00023186"/>
    </source>
</evidence>
<evidence type="ECO:0000256" key="2">
    <source>
        <dbReference type="ARBA" id="ARBA00022517"/>
    </source>
</evidence>
<dbReference type="AlphaFoldDB" id="A0A9W6BG14"/>
<dbReference type="EMBL" id="BRXU01000004">
    <property type="protein sequence ID" value="GLC50841.1"/>
    <property type="molecule type" value="Genomic_DNA"/>
</dbReference>
<dbReference type="Pfam" id="PF01782">
    <property type="entry name" value="RimM"/>
    <property type="match status" value="1"/>
</dbReference>
<evidence type="ECO:0000259" key="6">
    <source>
        <dbReference type="Pfam" id="PF01782"/>
    </source>
</evidence>
<feature type="domain" description="Ribosome maturation factor RimM PRC barrel" evidence="7">
    <location>
        <begin position="213"/>
        <end position="291"/>
    </location>
</feature>
<evidence type="ECO:0000313" key="8">
    <source>
        <dbReference type="EMBL" id="GLC50841.1"/>
    </source>
</evidence>
<dbReference type="Pfam" id="PF24986">
    <property type="entry name" value="PRC_RimM"/>
    <property type="match status" value="1"/>
</dbReference>
<keyword evidence="3" id="KW-0698">rRNA processing</keyword>
<feature type="compositionally biased region" description="Basic residues" evidence="5">
    <location>
        <begin position="380"/>
        <end position="401"/>
    </location>
</feature>
<dbReference type="SUPFAM" id="SSF50346">
    <property type="entry name" value="PRC-barrel domain"/>
    <property type="match status" value="1"/>
</dbReference>
<dbReference type="Gene3D" id="2.30.30.240">
    <property type="entry name" value="PRC-barrel domain"/>
    <property type="match status" value="1"/>
</dbReference>
<dbReference type="InterPro" id="IPR009000">
    <property type="entry name" value="Transl_B-barrel_sf"/>
</dbReference>
<evidence type="ECO:0000256" key="5">
    <source>
        <dbReference type="SAM" id="MobiDB-lite"/>
    </source>
</evidence>
<keyword evidence="4" id="KW-0143">Chaperone</keyword>
<protein>
    <recommendedName>
        <fullName evidence="10">Ribosome maturation factor RimM</fullName>
    </recommendedName>
</protein>
<evidence type="ECO:0000256" key="3">
    <source>
        <dbReference type="ARBA" id="ARBA00022552"/>
    </source>
</evidence>
<gene>
    <name evidence="8" type="primary">PLEST011160</name>
    <name evidence="8" type="ORF">PLESTB_000437800</name>
</gene>
<dbReference type="Proteomes" id="UP001165080">
    <property type="component" value="Unassembled WGS sequence"/>
</dbReference>
<dbReference type="GO" id="GO:0005840">
    <property type="term" value="C:ribosome"/>
    <property type="evidence" value="ECO:0007669"/>
    <property type="project" value="InterPro"/>
</dbReference>
<dbReference type="SUPFAM" id="SSF50447">
    <property type="entry name" value="Translation proteins"/>
    <property type="match status" value="1"/>
</dbReference>
<feature type="region of interest" description="Disordered" evidence="5">
    <location>
        <begin position="60"/>
        <end position="83"/>
    </location>
</feature>
<evidence type="ECO:0000256" key="1">
    <source>
        <dbReference type="ARBA" id="ARBA00022490"/>
    </source>
</evidence>
<dbReference type="NCBIfam" id="TIGR02273">
    <property type="entry name" value="16S_RimM"/>
    <property type="match status" value="1"/>
</dbReference>
<evidence type="ECO:0000313" key="9">
    <source>
        <dbReference type="Proteomes" id="UP001165080"/>
    </source>
</evidence>
<dbReference type="PANTHER" id="PTHR33692:SF1">
    <property type="entry name" value="RIBOSOME MATURATION FACTOR RIMM"/>
    <property type="match status" value="1"/>
</dbReference>
<keyword evidence="9" id="KW-1185">Reference proteome</keyword>
<feature type="compositionally biased region" description="Acidic residues" evidence="5">
    <location>
        <begin position="353"/>
        <end position="369"/>
    </location>
</feature>